<reference evidence="9 10" key="1">
    <citation type="journal article" date="2019" name="Nat. Plants">
        <title>Genome sequencing of Musa balbisiana reveals subgenome evolution and function divergence in polyploid bananas.</title>
        <authorList>
            <person name="Yao X."/>
        </authorList>
    </citation>
    <scope>NUCLEOTIDE SEQUENCE [LARGE SCALE GENOMIC DNA]</scope>
    <source>
        <strain evidence="10">cv. DH-PKW</strain>
        <tissue evidence="9">Leaves</tissue>
    </source>
</reference>
<evidence type="ECO:0000256" key="8">
    <source>
        <dbReference type="SAM" id="Phobius"/>
    </source>
</evidence>
<evidence type="ECO:0000313" key="9">
    <source>
        <dbReference type="EMBL" id="THU54179.1"/>
    </source>
</evidence>
<keyword evidence="5 8" id="KW-1133">Transmembrane helix</keyword>
<feature type="transmembrane region" description="Helical" evidence="8">
    <location>
        <begin position="33"/>
        <end position="62"/>
    </location>
</feature>
<dbReference type="FunFam" id="1.10.357.140:FF:000011">
    <property type="entry name" value="Homogentisate phytyltransferase 1"/>
    <property type="match status" value="1"/>
</dbReference>
<dbReference type="UniPathway" id="UPA00160"/>
<dbReference type="Proteomes" id="UP000317650">
    <property type="component" value="Chromosome 10"/>
</dbReference>
<dbReference type="Pfam" id="PF01040">
    <property type="entry name" value="UbiA"/>
    <property type="match status" value="1"/>
</dbReference>
<feature type="transmembrane region" description="Helical" evidence="8">
    <location>
        <begin position="204"/>
        <end position="222"/>
    </location>
</feature>
<evidence type="ECO:0000256" key="2">
    <source>
        <dbReference type="ARBA" id="ARBA00005985"/>
    </source>
</evidence>
<proteinExistence type="inferred from homology"/>
<feature type="transmembrane region" description="Helical" evidence="8">
    <location>
        <begin position="377"/>
        <end position="397"/>
    </location>
</feature>
<dbReference type="Gene3D" id="1.20.120.1780">
    <property type="entry name" value="UbiA prenyltransferase"/>
    <property type="match status" value="1"/>
</dbReference>
<organism evidence="9 10">
    <name type="scientific">Musa balbisiana</name>
    <name type="common">Banana</name>
    <dbReference type="NCBI Taxonomy" id="52838"/>
    <lineage>
        <taxon>Eukaryota</taxon>
        <taxon>Viridiplantae</taxon>
        <taxon>Streptophyta</taxon>
        <taxon>Embryophyta</taxon>
        <taxon>Tracheophyta</taxon>
        <taxon>Spermatophyta</taxon>
        <taxon>Magnoliopsida</taxon>
        <taxon>Liliopsida</taxon>
        <taxon>Zingiberales</taxon>
        <taxon>Musaceae</taxon>
        <taxon>Musa</taxon>
    </lineage>
</organism>
<feature type="transmembrane region" description="Helical" evidence="8">
    <location>
        <begin position="268"/>
        <end position="289"/>
    </location>
</feature>
<dbReference type="STRING" id="52838.A0A4S8IZV7"/>
<name>A0A4S8IZV7_MUSBA</name>
<comment type="pathway">
    <text evidence="7">Cofactor biosynthesis; tocopherol biosynthesis.</text>
</comment>
<evidence type="ECO:0000256" key="7">
    <source>
        <dbReference type="ARBA" id="ARBA00024015"/>
    </source>
</evidence>
<dbReference type="Gene3D" id="1.10.357.140">
    <property type="entry name" value="UbiA prenyltransferase"/>
    <property type="match status" value="1"/>
</dbReference>
<feature type="transmembrane region" description="Helical" evidence="8">
    <location>
        <begin position="403"/>
        <end position="421"/>
    </location>
</feature>
<dbReference type="EMBL" id="PYDT01000008">
    <property type="protein sequence ID" value="THU54179.1"/>
    <property type="molecule type" value="Genomic_DNA"/>
</dbReference>
<accession>A0A4S8IZV7</accession>
<evidence type="ECO:0000256" key="1">
    <source>
        <dbReference type="ARBA" id="ARBA00004508"/>
    </source>
</evidence>
<feature type="transmembrane region" description="Helical" evidence="8">
    <location>
        <begin position="296"/>
        <end position="317"/>
    </location>
</feature>
<protein>
    <recommendedName>
        <fullName evidence="11">Homogentisate geranylgeranyltransferase</fullName>
    </recommendedName>
</protein>
<comment type="similarity">
    <text evidence="2">Belongs to the UbiA prenyltransferase family.</text>
</comment>
<feature type="transmembrane region" description="Helical" evidence="8">
    <location>
        <begin position="329"/>
        <end position="351"/>
    </location>
</feature>
<dbReference type="InterPro" id="IPR044502">
    <property type="entry name" value="AtHST-like"/>
</dbReference>
<keyword evidence="4 8" id="KW-0812">Transmembrane</keyword>
<dbReference type="CDD" id="cd13960">
    <property type="entry name" value="PT_UbiA_HPT1"/>
    <property type="match status" value="1"/>
</dbReference>
<evidence type="ECO:0008006" key="11">
    <source>
        <dbReference type="Google" id="ProtNLM"/>
    </source>
</evidence>
<evidence type="ECO:0000256" key="6">
    <source>
        <dbReference type="ARBA" id="ARBA00023136"/>
    </source>
</evidence>
<dbReference type="GO" id="GO:0016020">
    <property type="term" value="C:membrane"/>
    <property type="evidence" value="ECO:0007669"/>
    <property type="project" value="UniProtKB-SubCell"/>
</dbReference>
<feature type="transmembrane region" description="Helical" evidence="8">
    <location>
        <begin position="243"/>
        <end position="262"/>
    </location>
</feature>
<evidence type="ECO:0000313" key="10">
    <source>
        <dbReference type="Proteomes" id="UP000317650"/>
    </source>
</evidence>
<comment type="caution">
    <text evidence="9">The sequence shown here is derived from an EMBL/GenBank/DDBJ whole genome shotgun (WGS) entry which is preliminary data.</text>
</comment>
<dbReference type="InterPro" id="IPR044878">
    <property type="entry name" value="UbiA_sf"/>
</dbReference>
<gene>
    <name evidence="9" type="ORF">C4D60_Mb10t22300</name>
</gene>
<dbReference type="PANTHER" id="PTHR43009:SF7">
    <property type="entry name" value="HOMOGENTISATE GERANYLGERANYLTRANSFERASE, CHLOROPLASTIC"/>
    <property type="match status" value="1"/>
</dbReference>
<comment type="subcellular location">
    <subcellularLocation>
        <location evidence="1">Plastid</location>
        <location evidence="1">Chloroplast membrane</location>
        <topology evidence="1">Multi-pass membrane protein</topology>
    </subcellularLocation>
</comment>
<dbReference type="NCBIfam" id="NF009525">
    <property type="entry name" value="PRK12887.1"/>
    <property type="match status" value="1"/>
</dbReference>
<dbReference type="GO" id="GO:0004659">
    <property type="term" value="F:prenyltransferase activity"/>
    <property type="evidence" value="ECO:0007669"/>
    <property type="project" value="InterPro"/>
</dbReference>
<dbReference type="InterPro" id="IPR000537">
    <property type="entry name" value="UbiA_prenyltransferase"/>
</dbReference>
<dbReference type="GO" id="GO:0010189">
    <property type="term" value="P:vitamin E biosynthetic process"/>
    <property type="evidence" value="ECO:0007669"/>
    <property type="project" value="UniProtKB-UniPathway"/>
</dbReference>
<keyword evidence="3" id="KW-0808">Transferase</keyword>
<evidence type="ECO:0000256" key="4">
    <source>
        <dbReference type="ARBA" id="ARBA00022692"/>
    </source>
</evidence>
<sequence length="445" mass="48658">MNGSTQGLCAPATNGGWARVLEMANDSLISVGWALFVGFFLFFGNTNLFLCSCSSSYLPVLFPEGIRREKKDDLQPGDSSQALFEVGIHVSRTQSSCANLIIRCRSQEQSATAPDIASRTYVRIGVTKNSFTFAALSNACVPENEFGQCEGLLNAVSKHVNAFCRFSRPHTVIGTVIGIVSVSLLPVESISDISLIFFDGLLKALLPAIFMNIYVVGLNQLFDIEIDKVNKPRLPLASGEFSLEIGTAIVALCCVLSFALGVKSQSPAILSALLISFFLGSAYSINLPFLRWKQHAFLAASCILCVRAIVVQLAFFIHMQRYVLGRPIALTKSVVFATAFMCFFSAVIALFKDIPDVDGDRDFGIHSFSVRLGQEKVFWLCIKLLLTAYTTALAVGASSSNTYRKIVTVIGHGFLASILWFRAQSLDVENKVSITSFYMFIWKAS</sequence>
<dbReference type="PANTHER" id="PTHR43009">
    <property type="entry name" value="HOMOGENTISATE SOLANESYLTRANSFERASE, CHLOROPLASTIC"/>
    <property type="match status" value="1"/>
</dbReference>
<evidence type="ECO:0000256" key="3">
    <source>
        <dbReference type="ARBA" id="ARBA00022679"/>
    </source>
</evidence>
<evidence type="ECO:0000256" key="5">
    <source>
        <dbReference type="ARBA" id="ARBA00022989"/>
    </source>
</evidence>
<keyword evidence="6 8" id="KW-0472">Membrane</keyword>
<keyword evidence="10" id="KW-1185">Reference proteome</keyword>
<dbReference type="AlphaFoldDB" id="A0A4S8IZV7"/>